<evidence type="ECO:0000256" key="8">
    <source>
        <dbReference type="ARBA" id="ARBA00060767"/>
    </source>
</evidence>
<sequence length="246" mass="27806">MTDNKDTSVKFTVSHDFANEGNKRRIKSFVLRTGRITASQEQALSELFPLYGVTCPQPGQTLDLDSIFPKQQPVVIEIGFGMGTSLVQMAKENPHLNYLGIEVHTPGVGNALKLIAQEQLTNIKVACHDAIEILQSLTPNSLHGLQLFFPDPWHKARHHKRRIVNPEFMALVTKALAPNGFVHMATDWENYAEQMLEVLTNTPSLENTSENNTYIPRPDIRPLTKFEQRGHRLGHGVWDLYFRKVA</sequence>
<evidence type="ECO:0000256" key="4">
    <source>
        <dbReference type="ARBA" id="ARBA00022679"/>
    </source>
</evidence>
<dbReference type="SUPFAM" id="SSF53335">
    <property type="entry name" value="S-adenosyl-L-methionine-dependent methyltransferases"/>
    <property type="match status" value="1"/>
</dbReference>
<accession>A0A3A1YTB9</accession>
<dbReference type="InterPro" id="IPR029063">
    <property type="entry name" value="SAM-dependent_MTases_sf"/>
</dbReference>
<evidence type="ECO:0000256" key="3">
    <source>
        <dbReference type="ARBA" id="ARBA00022603"/>
    </source>
</evidence>
<dbReference type="GO" id="GO:0043527">
    <property type="term" value="C:tRNA methyltransferase complex"/>
    <property type="evidence" value="ECO:0007669"/>
    <property type="project" value="TreeGrafter"/>
</dbReference>
<feature type="binding site" evidence="9">
    <location>
        <position position="77"/>
    </location>
    <ligand>
        <name>S-adenosyl-L-methionine</name>
        <dbReference type="ChEBI" id="CHEBI:59789"/>
    </ligand>
</feature>
<evidence type="ECO:0000256" key="2">
    <source>
        <dbReference type="ARBA" id="ARBA00003015"/>
    </source>
</evidence>
<dbReference type="UniPathway" id="UPA00989"/>
<keyword evidence="6 9" id="KW-0819">tRNA processing</keyword>
<dbReference type="GO" id="GO:0008176">
    <property type="term" value="F:tRNA (guanine(46)-N7)-methyltransferase activity"/>
    <property type="evidence" value="ECO:0007669"/>
    <property type="project" value="UniProtKB-UniRule"/>
</dbReference>
<dbReference type="EC" id="2.1.1.33" evidence="9"/>
<evidence type="ECO:0000313" key="10">
    <source>
        <dbReference type="EMBL" id="RIY40160.1"/>
    </source>
</evidence>
<comment type="catalytic activity">
    <reaction evidence="1 9">
        <text>guanosine(46) in tRNA + S-adenosyl-L-methionine = N(7)-methylguanosine(46) in tRNA + S-adenosyl-L-homocysteine</text>
        <dbReference type="Rhea" id="RHEA:42708"/>
        <dbReference type="Rhea" id="RHEA-COMP:10188"/>
        <dbReference type="Rhea" id="RHEA-COMP:10189"/>
        <dbReference type="ChEBI" id="CHEBI:57856"/>
        <dbReference type="ChEBI" id="CHEBI:59789"/>
        <dbReference type="ChEBI" id="CHEBI:74269"/>
        <dbReference type="ChEBI" id="CHEBI:74480"/>
        <dbReference type="EC" id="2.1.1.33"/>
    </reaction>
</comment>
<comment type="caution">
    <text evidence="10">The sequence shown here is derived from an EMBL/GenBank/DDBJ whole genome shotgun (WGS) entry which is preliminary data.</text>
</comment>
<comment type="similarity">
    <text evidence="8 9">Belongs to the class I-like SAM-binding methyltransferase superfamily. TrmB family.</text>
</comment>
<feature type="binding site" evidence="9">
    <location>
        <position position="187"/>
    </location>
    <ligand>
        <name>substrate</name>
    </ligand>
</feature>
<dbReference type="HAMAP" id="MF_01057">
    <property type="entry name" value="tRNA_methyltr_TrmB"/>
    <property type="match status" value="1"/>
</dbReference>
<keyword evidence="11" id="KW-1185">Reference proteome</keyword>
<feature type="binding site" evidence="9">
    <location>
        <position position="151"/>
    </location>
    <ligand>
        <name>S-adenosyl-L-methionine</name>
        <dbReference type="ChEBI" id="CHEBI:59789"/>
    </ligand>
</feature>
<evidence type="ECO:0000256" key="7">
    <source>
        <dbReference type="ARBA" id="ARBA00060552"/>
    </source>
</evidence>
<comment type="pathway">
    <text evidence="7 9">tRNA modification; N(7)-methylguanine-tRNA biosynthesis.</text>
</comment>
<evidence type="ECO:0000256" key="1">
    <source>
        <dbReference type="ARBA" id="ARBA00000142"/>
    </source>
</evidence>
<comment type="caution">
    <text evidence="9">Lacks conserved residue(s) required for the propagation of feature annotation.</text>
</comment>
<dbReference type="PROSITE" id="PS51625">
    <property type="entry name" value="SAM_MT_TRMB"/>
    <property type="match status" value="1"/>
</dbReference>
<keyword evidence="4 9" id="KW-0808">Transferase</keyword>
<evidence type="ECO:0000256" key="9">
    <source>
        <dbReference type="HAMAP-Rule" id="MF_01057"/>
    </source>
</evidence>
<dbReference type="NCBIfam" id="TIGR00091">
    <property type="entry name" value="tRNA (guanosine(46)-N7)-methyltransferase TrmB"/>
    <property type="match status" value="1"/>
</dbReference>
<gene>
    <name evidence="9" type="primary">trmB</name>
    <name evidence="10" type="ORF">CKF58_01095</name>
</gene>
<comment type="function">
    <text evidence="2 9">Catalyzes the formation of N(7)-methylguanine at position 46 (m7G46) in tRNA.</text>
</comment>
<dbReference type="Gene3D" id="3.40.50.150">
    <property type="entry name" value="Vaccinia Virus protein VP39"/>
    <property type="match status" value="1"/>
</dbReference>
<dbReference type="FunFam" id="3.40.50.150:FF:000035">
    <property type="entry name" value="tRNA (guanine-N(7)-)-methyltransferase"/>
    <property type="match status" value="1"/>
</dbReference>
<proteinExistence type="inferred from homology"/>
<protein>
    <recommendedName>
        <fullName evidence="9">tRNA (guanine-N(7)-)-methyltransferase</fullName>
        <ecNumber evidence="9">2.1.1.33</ecNumber>
    </recommendedName>
    <alternativeName>
        <fullName evidence="9">tRNA (guanine(46)-N(7))-methyltransferase</fullName>
    </alternativeName>
    <alternativeName>
        <fullName evidence="9">tRNA(m7G46)-methyltransferase</fullName>
    </alternativeName>
</protein>
<dbReference type="PANTHER" id="PTHR23417">
    <property type="entry name" value="3-DEOXY-D-MANNO-OCTULOSONIC-ACID TRANSFERASE/TRNA GUANINE-N 7 - -METHYLTRANSFERASE"/>
    <property type="match status" value="1"/>
</dbReference>
<feature type="binding site" evidence="9">
    <location>
        <position position="155"/>
    </location>
    <ligand>
        <name>substrate</name>
    </ligand>
</feature>
<dbReference type="OrthoDB" id="9802090at2"/>
<dbReference type="Proteomes" id="UP000265916">
    <property type="component" value="Unassembled WGS sequence"/>
</dbReference>
<keyword evidence="3 9" id="KW-0489">Methyltransferase</keyword>
<evidence type="ECO:0000256" key="5">
    <source>
        <dbReference type="ARBA" id="ARBA00022691"/>
    </source>
</evidence>
<organism evidence="10 11">
    <name type="scientific">Psittacicella hinzii</name>
    <dbReference type="NCBI Taxonomy" id="2028575"/>
    <lineage>
        <taxon>Bacteria</taxon>
        <taxon>Pseudomonadati</taxon>
        <taxon>Pseudomonadota</taxon>
        <taxon>Gammaproteobacteria</taxon>
        <taxon>Pasteurellales</taxon>
        <taxon>Psittacicellaceae</taxon>
        <taxon>Psittacicella</taxon>
    </lineage>
</organism>
<dbReference type="AlphaFoldDB" id="A0A3A1YTB9"/>
<evidence type="ECO:0000256" key="6">
    <source>
        <dbReference type="ARBA" id="ARBA00022694"/>
    </source>
</evidence>
<dbReference type="InterPro" id="IPR055361">
    <property type="entry name" value="tRNA_methyltr_TrmB_bact"/>
</dbReference>
<feature type="binding site" evidence="9">
    <location>
        <position position="129"/>
    </location>
    <ligand>
        <name>S-adenosyl-L-methionine</name>
        <dbReference type="ChEBI" id="CHEBI:59789"/>
    </ligand>
</feature>
<evidence type="ECO:0000313" key="11">
    <source>
        <dbReference type="Proteomes" id="UP000265916"/>
    </source>
</evidence>
<dbReference type="PANTHER" id="PTHR23417:SF14">
    <property type="entry name" value="PENTACOTRIPEPTIDE-REPEAT REGION OF PRORP DOMAIN-CONTAINING PROTEIN"/>
    <property type="match status" value="1"/>
</dbReference>
<feature type="binding site" evidence="9">
    <location>
        <begin position="224"/>
        <end position="227"/>
    </location>
    <ligand>
        <name>substrate</name>
    </ligand>
</feature>
<dbReference type="Pfam" id="PF02390">
    <property type="entry name" value="Methyltransf_4"/>
    <property type="match status" value="1"/>
</dbReference>
<feature type="binding site" evidence="9">
    <location>
        <position position="102"/>
    </location>
    <ligand>
        <name>S-adenosyl-L-methionine</name>
        <dbReference type="ChEBI" id="CHEBI:59789"/>
    </ligand>
</feature>
<dbReference type="RefSeq" id="WP_119530146.1">
    <property type="nucleotide sequence ID" value="NZ_JBHSSP010000023.1"/>
</dbReference>
<dbReference type="InterPro" id="IPR003358">
    <property type="entry name" value="tRNA_(Gua-N-7)_MeTrfase_Trmb"/>
</dbReference>
<name>A0A3A1YTB9_9GAMM</name>
<keyword evidence="5 9" id="KW-0949">S-adenosyl-L-methionine</keyword>
<reference evidence="10 11" key="1">
    <citation type="submission" date="2017-08" db="EMBL/GenBank/DDBJ databases">
        <title>Reclassification of Bisgaard taxon 37 and 44.</title>
        <authorList>
            <person name="Christensen H."/>
        </authorList>
    </citation>
    <scope>NUCLEOTIDE SEQUENCE [LARGE SCALE GENOMIC DNA]</scope>
    <source>
        <strain evidence="10 11">111</strain>
    </source>
</reference>
<dbReference type="EMBL" id="NRJG01000018">
    <property type="protein sequence ID" value="RIY40160.1"/>
    <property type="molecule type" value="Genomic_DNA"/>
</dbReference>